<dbReference type="PROSITE" id="PS50125">
    <property type="entry name" value="GUANYLATE_CYCLASE_2"/>
    <property type="match status" value="1"/>
</dbReference>
<dbReference type="InterPro" id="IPR029787">
    <property type="entry name" value="Nucleotide_cyclase"/>
</dbReference>
<dbReference type="SUPFAM" id="SSF55073">
    <property type="entry name" value="Nucleotide cyclase"/>
    <property type="match status" value="1"/>
</dbReference>
<accession>A0ABR8Z2T1</accession>
<organism evidence="3 4">
    <name type="scientific">Oceanitalea stevensii</name>
    <dbReference type="NCBI Taxonomy" id="2763072"/>
    <lineage>
        <taxon>Bacteria</taxon>
        <taxon>Bacillati</taxon>
        <taxon>Actinomycetota</taxon>
        <taxon>Actinomycetes</taxon>
        <taxon>Micrococcales</taxon>
        <taxon>Bogoriellaceae</taxon>
        <taxon>Georgenia</taxon>
    </lineage>
</organism>
<evidence type="ECO:0000256" key="1">
    <source>
        <dbReference type="SAM" id="MobiDB-lite"/>
    </source>
</evidence>
<feature type="region of interest" description="Disordered" evidence="1">
    <location>
        <begin position="1"/>
        <end position="28"/>
    </location>
</feature>
<dbReference type="EMBL" id="JACSPO010000004">
    <property type="protein sequence ID" value="MBD8062643.1"/>
    <property type="molecule type" value="Genomic_DNA"/>
</dbReference>
<gene>
    <name evidence="3" type="ORF">H9624_09930</name>
</gene>
<feature type="domain" description="Guanylate cyclase" evidence="2">
    <location>
        <begin position="195"/>
        <end position="304"/>
    </location>
</feature>
<dbReference type="RefSeq" id="WP_251839747.1">
    <property type="nucleotide sequence ID" value="NZ_JACSPO010000004.1"/>
</dbReference>
<sequence length="355" mass="38007">MTDAADLGETTAPAERPSEEAPQGRSTVEERVAELVGGAPSLTMVELAERTGVDLATARLFWRAMGFQNVADDAVTFTDRDVSALTSIDSLVRGGHVDRATAVSLLRAQSYLADRLALWQVEALVEDVSRRHRLDDTGARLVVLDNIADIAGMFEGQLVYAWRRQLAALAVRMDAEVASRSVEETTSDSLPLPRALGFIDMVSFTSSSARLGSRELAELVQGFEFTARDVITSHGARVVKTIGDAVLFIADDLPTAARVAVDLVTEIRSRPGLLPVRGSVVWGRVISRSGDVFGPVVNLASRLADVAEPDSVITDPATSERLSTSSAAAEFQLVPLPPVDMAGIGQMSPVELRRA</sequence>
<keyword evidence="4" id="KW-1185">Reference proteome</keyword>
<reference evidence="3 4" key="1">
    <citation type="submission" date="2020-08" db="EMBL/GenBank/DDBJ databases">
        <title>A Genomic Blueprint of the Chicken Gut Microbiome.</title>
        <authorList>
            <person name="Gilroy R."/>
            <person name="Ravi A."/>
            <person name="Getino M."/>
            <person name="Pursley I."/>
            <person name="Horton D.L."/>
            <person name="Alikhan N.-F."/>
            <person name="Baker D."/>
            <person name="Gharbi K."/>
            <person name="Hall N."/>
            <person name="Watson M."/>
            <person name="Adriaenssens E.M."/>
            <person name="Foster-Nyarko E."/>
            <person name="Jarju S."/>
            <person name="Secka A."/>
            <person name="Antonio M."/>
            <person name="Oren A."/>
            <person name="Chaudhuri R."/>
            <person name="La Ragione R.M."/>
            <person name="Hildebrand F."/>
            <person name="Pallen M.J."/>
        </authorList>
    </citation>
    <scope>NUCLEOTIDE SEQUENCE [LARGE SCALE GENOMIC DNA]</scope>
    <source>
        <strain evidence="3 4">Sa1BUA1</strain>
    </source>
</reference>
<dbReference type="Pfam" id="PF00211">
    <property type="entry name" value="Guanylate_cyc"/>
    <property type="match status" value="1"/>
</dbReference>
<name>A0ABR8Z2T1_9MICO</name>
<protein>
    <submittedName>
        <fullName evidence="3">Adenylate/guanylate cyclase domain-containing protein</fullName>
    </submittedName>
</protein>
<dbReference type="InterPro" id="IPR001054">
    <property type="entry name" value="A/G_cyclase"/>
</dbReference>
<proteinExistence type="predicted"/>
<dbReference type="Gene3D" id="3.30.70.1230">
    <property type="entry name" value="Nucleotide cyclase"/>
    <property type="match status" value="1"/>
</dbReference>
<evidence type="ECO:0000313" key="3">
    <source>
        <dbReference type="EMBL" id="MBD8062643.1"/>
    </source>
</evidence>
<comment type="caution">
    <text evidence="3">The sequence shown here is derived from an EMBL/GenBank/DDBJ whole genome shotgun (WGS) entry which is preliminary data.</text>
</comment>
<dbReference type="CDD" id="cd07302">
    <property type="entry name" value="CHD"/>
    <property type="match status" value="1"/>
</dbReference>
<dbReference type="Proteomes" id="UP000661894">
    <property type="component" value="Unassembled WGS sequence"/>
</dbReference>
<evidence type="ECO:0000313" key="4">
    <source>
        <dbReference type="Proteomes" id="UP000661894"/>
    </source>
</evidence>
<evidence type="ECO:0000259" key="2">
    <source>
        <dbReference type="PROSITE" id="PS50125"/>
    </source>
</evidence>